<dbReference type="EMBL" id="JAHHHN010000005">
    <property type="protein sequence ID" value="MBW4561654.1"/>
    <property type="molecule type" value="Genomic_DNA"/>
</dbReference>
<dbReference type="Pfam" id="PF13751">
    <property type="entry name" value="DDE_Tnp_1_6"/>
    <property type="match status" value="1"/>
</dbReference>
<dbReference type="AlphaFoldDB" id="A0A951PWK1"/>
<feature type="domain" description="Transposase DDE" evidence="1">
    <location>
        <begin position="3"/>
        <end position="44"/>
    </location>
</feature>
<comment type="caution">
    <text evidence="2">The sequence shown here is derived from an EMBL/GenBank/DDBJ whole genome shotgun (WGS) entry which is preliminary data.</text>
</comment>
<organism evidence="2 3">
    <name type="scientific">Mojavia pulchra JT2-VF2</name>
    <dbReference type="NCBI Taxonomy" id="287848"/>
    <lineage>
        <taxon>Bacteria</taxon>
        <taxon>Bacillati</taxon>
        <taxon>Cyanobacteriota</taxon>
        <taxon>Cyanophyceae</taxon>
        <taxon>Nostocales</taxon>
        <taxon>Nostocaceae</taxon>
    </lineage>
</organism>
<reference evidence="2" key="2">
    <citation type="journal article" date="2022" name="Microbiol. Resour. Announc.">
        <title>Metagenome Sequencing to Explore Phylogenomics of Terrestrial Cyanobacteria.</title>
        <authorList>
            <person name="Ward R.D."/>
            <person name="Stajich J.E."/>
            <person name="Johansen J.R."/>
            <person name="Huntemann M."/>
            <person name="Clum A."/>
            <person name="Foster B."/>
            <person name="Foster B."/>
            <person name="Roux S."/>
            <person name="Palaniappan K."/>
            <person name="Varghese N."/>
            <person name="Mukherjee S."/>
            <person name="Reddy T.B.K."/>
            <person name="Daum C."/>
            <person name="Copeland A."/>
            <person name="Chen I.A."/>
            <person name="Ivanova N.N."/>
            <person name="Kyrpides N.C."/>
            <person name="Shapiro N."/>
            <person name="Eloe-Fadrosh E.A."/>
            <person name="Pietrasiak N."/>
        </authorList>
    </citation>
    <scope>NUCLEOTIDE SEQUENCE</scope>
    <source>
        <strain evidence="2">JT2-VF2</strain>
    </source>
</reference>
<dbReference type="InterPro" id="IPR025668">
    <property type="entry name" value="Tnp_DDE_dom"/>
</dbReference>
<reference evidence="2" key="1">
    <citation type="submission" date="2021-05" db="EMBL/GenBank/DDBJ databases">
        <authorList>
            <person name="Pietrasiak N."/>
            <person name="Ward R."/>
            <person name="Stajich J.E."/>
            <person name="Kurbessoian T."/>
        </authorList>
    </citation>
    <scope>NUCLEOTIDE SEQUENCE</scope>
    <source>
        <strain evidence="2">JT2-VF2</strain>
    </source>
</reference>
<dbReference type="Proteomes" id="UP000715781">
    <property type="component" value="Unassembled WGS sequence"/>
</dbReference>
<name>A0A951PWK1_9NOST</name>
<evidence type="ECO:0000313" key="2">
    <source>
        <dbReference type="EMBL" id="MBW4561654.1"/>
    </source>
</evidence>
<evidence type="ECO:0000313" key="3">
    <source>
        <dbReference type="Proteomes" id="UP000715781"/>
    </source>
</evidence>
<gene>
    <name evidence="2" type="ORF">KME32_10955</name>
</gene>
<protein>
    <submittedName>
        <fullName evidence="2">Transposase</fullName>
    </submittedName>
</protein>
<evidence type="ECO:0000259" key="1">
    <source>
        <dbReference type="Pfam" id="PF13751"/>
    </source>
</evidence>
<sequence length="57" mass="6528">MLWKKNYNQRAGIEATHSQGIRRSALRRSRYIGLVKTHIGAYSHCYSIEFSQVGCLA</sequence>
<accession>A0A951PWK1</accession>
<proteinExistence type="predicted"/>